<comment type="caution">
    <text evidence="11">The sequence shown here is derived from an EMBL/GenBank/DDBJ whole genome shotgun (WGS) entry which is preliminary data.</text>
</comment>
<dbReference type="Proteomes" id="UP001287286">
    <property type="component" value="Unassembled WGS sequence"/>
</dbReference>
<keyword evidence="2" id="KW-0479">Metal-binding</keyword>
<evidence type="ECO:0000256" key="2">
    <source>
        <dbReference type="ARBA" id="ARBA00022723"/>
    </source>
</evidence>
<evidence type="ECO:0000313" key="12">
    <source>
        <dbReference type="Proteomes" id="UP001287286"/>
    </source>
</evidence>
<dbReference type="Gene3D" id="3.30.160.60">
    <property type="entry name" value="Classic Zinc Finger"/>
    <property type="match status" value="1"/>
</dbReference>
<reference evidence="11 12" key="1">
    <citation type="journal article" date="2024" name="Microbiol. Resour. Announc.">
        <title>Genome annotations for the ascomycete fungi Trichoderma harzianum, Trichoderma aggressivum, and Purpureocillium lilacinum.</title>
        <authorList>
            <person name="Beijen E.P.W."/>
            <person name="Ohm R.A."/>
        </authorList>
    </citation>
    <scope>NUCLEOTIDE SEQUENCE [LARGE SCALE GENOMIC DNA]</scope>
    <source>
        <strain evidence="11 12">CBS 150709</strain>
    </source>
</reference>
<evidence type="ECO:0000256" key="7">
    <source>
        <dbReference type="ARBA" id="ARBA00023242"/>
    </source>
</evidence>
<feature type="domain" description="C2H2-type" evidence="10">
    <location>
        <begin position="112"/>
        <end position="141"/>
    </location>
</feature>
<keyword evidence="5" id="KW-0805">Transcription regulation</keyword>
<keyword evidence="4" id="KW-0862">Zinc</keyword>
<feature type="region of interest" description="Disordered" evidence="9">
    <location>
        <begin position="1"/>
        <end position="71"/>
    </location>
</feature>
<keyword evidence="12" id="KW-1185">Reference proteome</keyword>
<dbReference type="PANTHER" id="PTHR46179:SF13">
    <property type="entry name" value="C2H2-TYPE DOMAIN-CONTAINING PROTEIN"/>
    <property type="match status" value="1"/>
</dbReference>
<name>A0ABR0BEJ4_PURLI</name>
<dbReference type="InterPro" id="IPR051061">
    <property type="entry name" value="Zinc_finger_trans_reg"/>
</dbReference>
<evidence type="ECO:0000256" key="1">
    <source>
        <dbReference type="ARBA" id="ARBA00004123"/>
    </source>
</evidence>
<dbReference type="SUPFAM" id="SSF57667">
    <property type="entry name" value="beta-beta-alpha zinc fingers"/>
    <property type="match status" value="1"/>
</dbReference>
<evidence type="ECO:0000256" key="8">
    <source>
        <dbReference type="PROSITE-ProRule" id="PRU00042"/>
    </source>
</evidence>
<evidence type="ECO:0000256" key="9">
    <source>
        <dbReference type="SAM" id="MobiDB-lite"/>
    </source>
</evidence>
<evidence type="ECO:0000256" key="3">
    <source>
        <dbReference type="ARBA" id="ARBA00022771"/>
    </source>
</evidence>
<feature type="compositionally biased region" description="Basic and acidic residues" evidence="9">
    <location>
        <begin position="41"/>
        <end position="54"/>
    </location>
</feature>
<dbReference type="InterPro" id="IPR013087">
    <property type="entry name" value="Znf_C2H2_type"/>
</dbReference>
<evidence type="ECO:0000313" key="11">
    <source>
        <dbReference type="EMBL" id="KAK4072815.1"/>
    </source>
</evidence>
<keyword evidence="6" id="KW-0804">Transcription</keyword>
<protein>
    <submittedName>
        <fullName evidence="11">Transcriptional regulator family: C2H2 zinc finger</fullName>
    </submittedName>
</protein>
<keyword evidence="3 8" id="KW-0863">Zinc-finger</keyword>
<dbReference type="SMART" id="SM00355">
    <property type="entry name" value="ZnF_C2H2"/>
    <property type="match status" value="3"/>
</dbReference>
<organism evidence="11 12">
    <name type="scientific">Purpureocillium lilacinum</name>
    <name type="common">Paecilomyces lilacinus</name>
    <dbReference type="NCBI Taxonomy" id="33203"/>
    <lineage>
        <taxon>Eukaryota</taxon>
        <taxon>Fungi</taxon>
        <taxon>Dikarya</taxon>
        <taxon>Ascomycota</taxon>
        <taxon>Pezizomycotina</taxon>
        <taxon>Sordariomycetes</taxon>
        <taxon>Hypocreomycetidae</taxon>
        <taxon>Hypocreales</taxon>
        <taxon>Ophiocordycipitaceae</taxon>
        <taxon>Purpureocillium</taxon>
    </lineage>
</organism>
<comment type="subcellular location">
    <subcellularLocation>
        <location evidence="1">Nucleus</location>
    </subcellularLocation>
</comment>
<dbReference type="PROSITE" id="PS00028">
    <property type="entry name" value="ZINC_FINGER_C2H2_1"/>
    <property type="match status" value="1"/>
</dbReference>
<dbReference type="PANTHER" id="PTHR46179">
    <property type="entry name" value="ZINC FINGER PROTEIN"/>
    <property type="match status" value="1"/>
</dbReference>
<dbReference type="PROSITE" id="PS50157">
    <property type="entry name" value="ZINC_FINGER_C2H2_2"/>
    <property type="match status" value="1"/>
</dbReference>
<dbReference type="InterPro" id="IPR036236">
    <property type="entry name" value="Znf_C2H2_sf"/>
</dbReference>
<evidence type="ECO:0000256" key="6">
    <source>
        <dbReference type="ARBA" id="ARBA00023163"/>
    </source>
</evidence>
<evidence type="ECO:0000259" key="10">
    <source>
        <dbReference type="PROSITE" id="PS50157"/>
    </source>
</evidence>
<accession>A0ABR0BEJ4</accession>
<proteinExistence type="predicted"/>
<sequence length="198" mass="21849">MPSTSGAREESPPLQVFRARFNPSPSPPPGTCQAQAKTLRSRPDATRPGDKPGTDDPASLPAFRPNTKATASDIKSPAGAFICLADGCTAMTFKTQAHLNSHSAVHSPTYTWHCSVPGCSESFKRKSDMDRHGRSHDSPRYRCPYCIEIDHPYARLDNLLRHVQNKHPNIRKDDTVLLQVLSPRRKKGRQKRTGAGNP</sequence>
<keyword evidence="7" id="KW-0539">Nucleus</keyword>
<evidence type="ECO:0000256" key="5">
    <source>
        <dbReference type="ARBA" id="ARBA00023015"/>
    </source>
</evidence>
<gene>
    <name evidence="11" type="ORF">Purlil1_13251</name>
</gene>
<dbReference type="EMBL" id="JAWRVI010000188">
    <property type="protein sequence ID" value="KAK4072815.1"/>
    <property type="molecule type" value="Genomic_DNA"/>
</dbReference>
<evidence type="ECO:0000256" key="4">
    <source>
        <dbReference type="ARBA" id="ARBA00022833"/>
    </source>
</evidence>